<dbReference type="AlphaFoldDB" id="A3D520"/>
<sequence length="249" mass="28289">MSKLDGINESDFNRLFERAPSVLAKRTPQITDITLDIEKREQALFVVTGKYIELAQASYAIGRLAEVRPYFEQAAPFAFLRGFDPELKTCKIDWTIQEEICIVLLFGNPDLLSQLSTTNWSLPAERIMHQACYAYDKLLIKAGTGQTVTTDELDLAIAEAKATKDKDVQQYIVSLLEGLLAIETADQDMWQSSIVKAIKWHADECQFGELKDMDEFICFNALTLAKLGKDRHHWQCQTDSVYLPLFLID</sequence>
<organism evidence="1 2">
    <name type="scientific">Shewanella baltica (strain OS155 / ATCC BAA-1091)</name>
    <dbReference type="NCBI Taxonomy" id="325240"/>
    <lineage>
        <taxon>Bacteria</taxon>
        <taxon>Pseudomonadati</taxon>
        <taxon>Pseudomonadota</taxon>
        <taxon>Gammaproteobacteria</taxon>
        <taxon>Alteromonadales</taxon>
        <taxon>Shewanellaceae</taxon>
        <taxon>Shewanella</taxon>
    </lineage>
</organism>
<gene>
    <name evidence="1" type="ordered locus">Sbal_2340</name>
</gene>
<dbReference type="RefSeq" id="WP_011846905.1">
    <property type="nucleotide sequence ID" value="NC_009052.1"/>
</dbReference>
<dbReference type="Proteomes" id="UP000001557">
    <property type="component" value="Chromosome"/>
</dbReference>
<accession>A3D520</accession>
<dbReference type="EMBL" id="CP000563">
    <property type="protein sequence ID" value="ABN61833.1"/>
    <property type="molecule type" value="Genomic_DNA"/>
</dbReference>
<dbReference type="STRING" id="325240.Sbal_2340"/>
<dbReference type="KEGG" id="sbl:Sbal_2340"/>
<dbReference type="OrthoDB" id="6312114at2"/>
<proteinExistence type="predicted"/>
<dbReference type="HOGENOM" id="CLU_1115176_0_0_6"/>
<reference evidence="1 2" key="1">
    <citation type="submission" date="2007-02" db="EMBL/GenBank/DDBJ databases">
        <title>Complete sequence of chromosome of Shewanella baltica OS155.</title>
        <authorList>
            <consortium name="US DOE Joint Genome Institute"/>
            <person name="Copeland A."/>
            <person name="Lucas S."/>
            <person name="Lapidus A."/>
            <person name="Barry K."/>
            <person name="Detter J.C."/>
            <person name="Glavina del Rio T."/>
            <person name="Hammon N."/>
            <person name="Israni S."/>
            <person name="Dalin E."/>
            <person name="Tice H."/>
            <person name="Pitluck S."/>
            <person name="Sims D.R."/>
            <person name="Brettin T."/>
            <person name="Bruce D."/>
            <person name="Han C."/>
            <person name="Tapia R."/>
            <person name="Brainard J."/>
            <person name="Schmutz J."/>
            <person name="Larimer F."/>
            <person name="Land M."/>
            <person name="Hauser L."/>
            <person name="Kyrpides N."/>
            <person name="Mikhailova N."/>
            <person name="Brettar I."/>
            <person name="Klappenbach J."/>
            <person name="Konstantinidis K."/>
            <person name="Rodrigues J."/>
            <person name="Tiedje J."/>
            <person name="Richardson P."/>
        </authorList>
    </citation>
    <scope>NUCLEOTIDE SEQUENCE [LARGE SCALE GENOMIC DNA]</scope>
    <source>
        <strain evidence="2">OS155 / ATCC BAA-1091</strain>
    </source>
</reference>
<name>A3D520_SHEB5</name>
<protein>
    <submittedName>
        <fullName evidence="1">Uncharacterized protein</fullName>
    </submittedName>
</protein>
<keyword evidence="2" id="KW-1185">Reference proteome</keyword>
<evidence type="ECO:0000313" key="1">
    <source>
        <dbReference type="EMBL" id="ABN61833.1"/>
    </source>
</evidence>
<evidence type="ECO:0000313" key="2">
    <source>
        <dbReference type="Proteomes" id="UP000001557"/>
    </source>
</evidence>